<gene>
    <name evidence="2" type="ORF">NYO98_06655</name>
</gene>
<accession>A0ABT4CDJ9</accession>
<feature type="domain" description="Pvc16 N-terminal" evidence="1">
    <location>
        <begin position="12"/>
        <end position="182"/>
    </location>
</feature>
<dbReference type="RefSeq" id="WP_268110772.1">
    <property type="nucleotide sequence ID" value="NZ_JAPPUX010000002.1"/>
</dbReference>
<sequence length="198" mass="22044">MSSFRVLAVASEGLRRLLWNSISADPVTQPLVGTEDAIVFLNPTATAQDSARRLSLWLYHVSEDEHVKNIPAVRLDDARTRMTPLALDLFYLLTPFAASGEADHLLLGKAMQTFHDTATARVVDATSMDVNEELRITLYRRSLDEISQVWQALREPYRLSVCYQVKVTHLDSVREDPAARVVDVSGSWTPEPALVGAP</sequence>
<evidence type="ECO:0000313" key="2">
    <source>
        <dbReference type="EMBL" id="MCY4725952.1"/>
    </source>
</evidence>
<evidence type="ECO:0000313" key="3">
    <source>
        <dbReference type="Proteomes" id="UP001074726"/>
    </source>
</evidence>
<evidence type="ECO:0000259" key="1">
    <source>
        <dbReference type="Pfam" id="PF14065"/>
    </source>
</evidence>
<proteinExistence type="predicted"/>
<comment type="caution">
    <text evidence="2">The sequence shown here is derived from an EMBL/GenBank/DDBJ whole genome shotgun (WGS) entry which is preliminary data.</text>
</comment>
<protein>
    <submittedName>
        <fullName evidence="2">DUF4255 domain-containing protein</fullName>
    </submittedName>
</protein>
<dbReference type="EMBL" id="JAPPUX010000002">
    <property type="protein sequence ID" value="MCY4725952.1"/>
    <property type="molecule type" value="Genomic_DNA"/>
</dbReference>
<reference evidence="2" key="1">
    <citation type="submission" date="2022-08" db="EMBL/GenBank/DDBJ databases">
        <title>Genome sequencing of Nocardioides sp. STR2.</title>
        <authorList>
            <person name="So Y."/>
        </authorList>
    </citation>
    <scope>NUCLEOTIDE SEQUENCE</scope>
    <source>
        <strain evidence="2">STR2</strain>
    </source>
</reference>
<keyword evidence="3" id="KW-1185">Reference proteome</keyword>
<dbReference type="InterPro" id="IPR025351">
    <property type="entry name" value="Pvc16_N"/>
</dbReference>
<name>A0ABT4CDJ9_9ACTN</name>
<dbReference type="Proteomes" id="UP001074726">
    <property type="component" value="Unassembled WGS sequence"/>
</dbReference>
<dbReference type="Pfam" id="PF14065">
    <property type="entry name" value="Pvc16_N"/>
    <property type="match status" value="1"/>
</dbReference>
<organism evidence="2 3">
    <name type="scientific">Nocardioides pini</name>
    <dbReference type="NCBI Taxonomy" id="2975053"/>
    <lineage>
        <taxon>Bacteria</taxon>
        <taxon>Bacillati</taxon>
        <taxon>Actinomycetota</taxon>
        <taxon>Actinomycetes</taxon>
        <taxon>Propionibacteriales</taxon>
        <taxon>Nocardioidaceae</taxon>
        <taxon>Nocardioides</taxon>
    </lineage>
</organism>